<dbReference type="AlphaFoldDB" id="A0AAW2DP75"/>
<organism evidence="1 2">
    <name type="scientific">Lithocarpus litseifolius</name>
    <dbReference type="NCBI Taxonomy" id="425828"/>
    <lineage>
        <taxon>Eukaryota</taxon>
        <taxon>Viridiplantae</taxon>
        <taxon>Streptophyta</taxon>
        <taxon>Embryophyta</taxon>
        <taxon>Tracheophyta</taxon>
        <taxon>Spermatophyta</taxon>
        <taxon>Magnoliopsida</taxon>
        <taxon>eudicotyledons</taxon>
        <taxon>Gunneridae</taxon>
        <taxon>Pentapetalae</taxon>
        <taxon>rosids</taxon>
        <taxon>fabids</taxon>
        <taxon>Fagales</taxon>
        <taxon>Fagaceae</taxon>
        <taxon>Lithocarpus</taxon>
    </lineage>
</organism>
<name>A0AAW2DP75_9ROSI</name>
<dbReference type="Proteomes" id="UP001459277">
    <property type="component" value="Unassembled WGS sequence"/>
</dbReference>
<evidence type="ECO:0000313" key="1">
    <source>
        <dbReference type="EMBL" id="KAL0011363.1"/>
    </source>
</evidence>
<evidence type="ECO:0000313" key="2">
    <source>
        <dbReference type="Proteomes" id="UP001459277"/>
    </source>
</evidence>
<dbReference type="EMBL" id="JAZDWU010000002">
    <property type="protein sequence ID" value="KAL0011363.1"/>
    <property type="molecule type" value="Genomic_DNA"/>
</dbReference>
<reference evidence="1 2" key="1">
    <citation type="submission" date="2024-01" db="EMBL/GenBank/DDBJ databases">
        <title>A telomere-to-telomere, gap-free genome of sweet tea (Lithocarpus litseifolius).</title>
        <authorList>
            <person name="Zhou J."/>
        </authorList>
    </citation>
    <scope>NUCLEOTIDE SEQUENCE [LARGE SCALE GENOMIC DNA]</scope>
    <source>
        <strain evidence="1">Zhou-2022a</strain>
        <tissue evidence="1">Leaf</tissue>
    </source>
</reference>
<sequence length="92" mass="10228">MNNDNVSNAINSSLVADCRLLNAQVPLIKVVHCYRKANFYADALARLGSLQDLNILYYNSSPPNLLDAYMSGLYGLFHFKLCLELDVVDSVS</sequence>
<proteinExistence type="predicted"/>
<protein>
    <recommendedName>
        <fullName evidence="3">RNase H type-1 domain-containing protein</fullName>
    </recommendedName>
</protein>
<keyword evidence="2" id="KW-1185">Reference proteome</keyword>
<comment type="caution">
    <text evidence="1">The sequence shown here is derived from an EMBL/GenBank/DDBJ whole genome shotgun (WGS) entry which is preliminary data.</text>
</comment>
<gene>
    <name evidence="1" type="ORF">SO802_006471</name>
</gene>
<evidence type="ECO:0008006" key="3">
    <source>
        <dbReference type="Google" id="ProtNLM"/>
    </source>
</evidence>
<accession>A0AAW2DP75</accession>